<feature type="region of interest" description="Disordered" evidence="2">
    <location>
        <begin position="1"/>
        <end position="34"/>
    </location>
</feature>
<dbReference type="Proteomes" id="UP001362999">
    <property type="component" value="Unassembled WGS sequence"/>
</dbReference>
<feature type="coiled-coil region" evidence="1">
    <location>
        <begin position="35"/>
        <end position="83"/>
    </location>
</feature>
<evidence type="ECO:0000256" key="1">
    <source>
        <dbReference type="SAM" id="Coils"/>
    </source>
</evidence>
<organism evidence="3 4">
    <name type="scientific">Favolaschia claudopus</name>
    <dbReference type="NCBI Taxonomy" id="2862362"/>
    <lineage>
        <taxon>Eukaryota</taxon>
        <taxon>Fungi</taxon>
        <taxon>Dikarya</taxon>
        <taxon>Basidiomycota</taxon>
        <taxon>Agaricomycotina</taxon>
        <taxon>Agaricomycetes</taxon>
        <taxon>Agaricomycetidae</taxon>
        <taxon>Agaricales</taxon>
        <taxon>Marasmiineae</taxon>
        <taxon>Mycenaceae</taxon>
        <taxon>Favolaschia</taxon>
    </lineage>
</organism>
<sequence>MPVSKGRKEHARNLTRQKQEARERQAHDSPVTPRKQLLLERMAALEHRMATMESENSSLKENNEALVSRADELARRLHKLFERGYERRQGGGLTLEGTGNAIDGCNITANTRFMSALARYVPLRQCLRTRSDLRIQRLAALILSHNPRLLEEIRIVVVSKTVIEALSQAADKRDETEDLNVLFTAIYRLLAQRAASDAAALASLRSLKTQMWLEGEFPTVRFSRDDSS</sequence>
<dbReference type="EMBL" id="JAWWNJ010000065">
    <property type="protein sequence ID" value="KAK7012387.1"/>
    <property type="molecule type" value="Genomic_DNA"/>
</dbReference>
<reference evidence="3 4" key="1">
    <citation type="journal article" date="2024" name="J Genomics">
        <title>Draft genome sequencing and assembly of Favolaschia claudopus CIRM-BRFM 2984 isolated from oak limbs.</title>
        <authorList>
            <person name="Navarro D."/>
            <person name="Drula E."/>
            <person name="Chaduli D."/>
            <person name="Cazenave R."/>
            <person name="Ahrendt S."/>
            <person name="Wang J."/>
            <person name="Lipzen A."/>
            <person name="Daum C."/>
            <person name="Barry K."/>
            <person name="Grigoriev I.V."/>
            <person name="Favel A."/>
            <person name="Rosso M.N."/>
            <person name="Martin F."/>
        </authorList>
    </citation>
    <scope>NUCLEOTIDE SEQUENCE [LARGE SCALE GENOMIC DNA]</scope>
    <source>
        <strain evidence="3 4">CIRM-BRFM 2984</strain>
    </source>
</reference>
<protein>
    <submittedName>
        <fullName evidence="3">Uncharacterized protein</fullName>
    </submittedName>
</protein>
<comment type="caution">
    <text evidence="3">The sequence shown here is derived from an EMBL/GenBank/DDBJ whole genome shotgun (WGS) entry which is preliminary data.</text>
</comment>
<keyword evidence="4" id="KW-1185">Reference proteome</keyword>
<dbReference type="AlphaFoldDB" id="A0AAW0AI12"/>
<evidence type="ECO:0000313" key="3">
    <source>
        <dbReference type="EMBL" id="KAK7012387.1"/>
    </source>
</evidence>
<accession>A0AAW0AI12</accession>
<feature type="compositionally biased region" description="Basic residues" evidence="2">
    <location>
        <begin position="1"/>
        <end position="15"/>
    </location>
</feature>
<name>A0AAW0AI12_9AGAR</name>
<keyword evidence="1" id="KW-0175">Coiled coil</keyword>
<gene>
    <name evidence="3" type="ORF">R3P38DRAFT_2790647</name>
</gene>
<evidence type="ECO:0000256" key="2">
    <source>
        <dbReference type="SAM" id="MobiDB-lite"/>
    </source>
</evidence>
<evidence type="ECO:0000313" key="4">
    <source>
        <dbReference type="Proteomes" id="UP001362999"/>
    </source>
</evidence>
<feature type="compositionally biased region" description="Basic and acidic residues" evidence="2">
    <location>
        <begin position="17"/>
        <end position="27"/>
    </location>
</feature>
<proteinExistence type="predicted"/>